<evidence type="ECO:0008006" key="4">
    <source>
        <dbReference type="Google" id="ProtNLM"/>
    </source>
</evidence>
<dbReference type="EMBL" id="PKHU01000005">
    <property type="protein sequence ID" value="PKZ29079.1"/>
    <property type="molecule type" value="Genomic_DNA"/>
</dbReference>
<keyword evidence="1" id="KW-0732">Signal</keyword>
<dbReference type="Proteomes" id="UP000234639">
    <property type="component" value="Unassembled WGS sequence"/>
</dbReference>
<sequence>MKKILFVWLACLISFAFADISDECRNKTKDECLSYLSQKCDENNCEYCQKLITSLNVSFVATQNLTVNFDTKQEKEIKLEKLKSKIKTVYGQKKEICPQLTNFIDF</sequence>
<evidence type="ECO:0000256" key="1">
    <source>
        <dbReference type="SAM" id="SignalP"/>
    </source>
</evidence>
<reference evidence="2 3" key="1">
    <citation type="submission" date="2017-12" db="EMBL/GenBank/DDBJ databases">
        <title>Phylogenetic diversity of female urinary microbiome.</title>
        <authorList>
            <person name="Thomas-White K."/>
            <person name="Wolfe A.J."/>
        </authorList>
    </citation>
    <scope>NUCLEOTIDE SEQUENCE [LARGE SCALE GENOMIC DNA]</scope>
    <source>
        <strain evidence="2 3">UMB0112</strain>
    </source>
</reference>
<accession>A0A2I1N9Q3</accession>
<evidence type="ECO:0000313" key="2">
    <source>
        <dbReference type="EMBL" id="PKZ29079.1"/>
    </source>
</evidence>
<name>A0A2I1N9Q3_9BACT</name>
<dbReference type="AlphaFoldDB" id="A0A2I1N9Q3"/>
<organism evidence="2 3">
    <name type="scientific">Campylobacter ureolyticus</name>
    <dbReference type="NCBI Taxonomy" id="827"/>
    <lineage>
        <taxon>Bacteria</taxon>
        <taxon>Pseudomonadati</taxon>
        <taxon>Campylobacterota</taxon>
        <taxon>Epsilonproteobacteria</taxon>
        <taxon>Campylobacterales</taxon>
        <taxon>Campylobacteraceae</taxon>
        <taxon>Campylobacter</taxon>
    </lineage>
</organism>
<evidence type="ECO:0000313" key="3">
    <source>
        <dbReference type="Proteomes" id="UP000234639"/>
    </source>
</evidence>
<gene>
    <name evidence="2" type="ORF">CYJ41_06525</name>
</gene>
<feature type="chain" id="PRO_5014185150" description="Periplasmic protein" evidence="1">
    <location>
        <begin position="19"/>
        <end position="106"/>
    </location>
</feature>
<proteinExistence type="predicted"/>
<dbReference type="RefSeq" id="WP_101637469.1">
    <property type="nucleotide sequence ID" value="NZ_PKHU01000005.1"/>
</dbReference>
<protein>
    <recommendedName>
        <fullName evidence="4">Periplasmic protein</fullName>
    </recommendedName>
</protein>
<feature type="signal peptide" evidence="1">
    <location>
        <begin position="1"/>
        <end position="18"/>
    </location>
</feature>
<comment type="caution">
    <text evidence="2">The sequence shown here is derived from an EMBL/GenBank/DDBJ whole genome shotgun (WGS) entry which is preliminary data.</text>
</comment>